<evidence type="ECO:0000256" key="2">
    <source>
        <dbReference type="ARBA" id="ARBA00022827"/>
    </source>
</evidence>
<reference evidence="6 7" key="1">
    <citation type="journal article" date="2024" name="IMA Fungus">
        <title>IMA Genome - F19 : A genome assembly and annotation guide to empower mycologists, including annotated draft genome sequences of Ceratocystis pirilliformis, Diaporthe australafricana, Fusarium ophioides, Paecilomyces lecythidis, and Sporothrix stenoceras.</title>
        <authorList>
            <person name="Aylward J."/>
            <person name="Wilson A.M."/>
            <person name="Visagie C.M."/>
            <person name="Spraker J."/>
            <person name="Barnes I."/>
            <person name="Buitendag C."/>
            <person name="Ceriani C."/>
            <person name="Del Mar Angel L."/>
            <person name="du Plessis D."/>
            <person name="Fuchs T."/>
            <person name="Gasser K."/>
            <person name="Kramer D."/>
            <person name="Li W."/>
            <person name="Munsamy K."/>
            <person name="Piso A."/>
            <person name="Price J.L."/>
            <person name="Sonnekus B."/>
            <person name="Thomas C."/>
            <person name="van der Nest A."/>
            <person name="van Dijk A."/>
            <person name="van Heerden A."/>
            <person name="van Vuuren N."/>
            <person name="Yilmaz N."/>
            <person name="Duong T.A."/>
            <person name="van der Merwe N.A."/>
            <person name="Wingfield M.J."/>
            <person name="Wingfield B.D."/>
        </authorList>
    </citation>
    <scope>NUCLEOTIDE SEQUENCE [LARGE SCALE GENOMIC DNA]</scope>
    <source>
        <strain evidence="6 7">CMW 18300</strain>
    </source>
</reference>
<sequence>MSSASAQAVHPVVIIGGGPIGLSASILLSLRKIPHLLFERHTGTSIHPKACGINQRTTEIFRSMGIYEKVRAVACPDDIKTRTAWYTSLGTDDGDVDSVDGREIWSRDAWGGGPEAEVYEAHSPARYEILPQIRLEPLLVGRAKELSPESLEFGSEVTDLEERGSCVALKVLKRGNGATREVLARFVIAADGGRGMTDKLGIKWIGERDILEMASVHLRARVRERHPDPRNFITWFSHPEAGGSIWTGYLYQIGPWPFDSPEAKASEEWVFACARTPNDPVSFDRDTMLKRLKDTLKLGEIPMEIISLSHWNVQAISAERYREGRVFLAGDAAHKIPPWGALGMNTGIQDVQNLVWKLQLALSDEKKYENLLGSYDAERRPVGQRVGQTSLYNLRSHALIMDAALDMSPEKSSDDNRANIMAHFDQSHPEHATKKRAVEQASKVLDLEFKAPGGEIGWFYPEVGNATETDHAPHLLEDGSLDSGIFIPSTVPGHNLPHVWLYRNSQKLAIRDLIPLDRLLLLVGHQPGWSQVDNKLLDVERITTSDRDECWTEPTREWEKLLQGNDAVLVRPDGIIAWRGSWHSSLTQEWPGNLERALCVGI</sequence>
<evidence type="ECO:0000313" key="7">
    <source>
        <dbReference type="Proteomes" id="UP001583177"/>
    </source>
</evidence>
<dbReference type="Gene3D" id="3.30.9.10">
    <property type="entry name" value="D-Amino Acid Oxidase, subunit A, domain 2"/>
    <property type="match status" value="1"/>
</dbReference>
<proteinExistence type="predicted"/>
<accession>A0ABR3VYZ6</accession>
<keyword evidence="2" id="KW-0274">FAD</keyword>
<dbReference type="SUPFAM" id="SSF51905">
    <property type="entry name" value="FAD/NAD(P)-binding domain"/>
    <property type="match status" value="1"/>
</dbReference>
<dbReference type="PANTHER" id="PTHR43004:SF8">
    <property type="entry name" value="FAD-BINDING DOMAIN-CONTAINING PROTEIN-RELATED"/>
    <property type="match status" value="1"/>
</dbReference>
<organism evidence="6 7">
    <name type="scientific">Diaporthe australafricana</name>
    <dbReference type="NCBI Taxonomy" id="127596"/>
    <lineage>
        <taxon>Eukaryota</taxon>
        <taxon>Fungi</taxon>
        <taxon>Dikarya</taxon>
        <taxon>Ascomycota</taxon>
        <taxon>Pezizomycotina</taxon>
        <taxon>Sordariomycetes</taxon>
        <taxon>Sordariomycetidae</taxon>
        <taxon>Diaporthales</taxon>
        <taxon>Diaporthaceae</taxon>
        <taxon>Diaporthe</taxon>
    </lineage>
</organism>
<keyword evidence="4" id="KW-1133">Transmembrane helix</keyword>
<dbReference type="PRINTS" id="PR00420">
    <property type="entry name" value="RNGMNOXGNASE"/>
</dbReference>
<dbReference type="InterPro" id="IPR036188">
    <property type="entry name" value="FAD/NAD-bd_sf"/>
</dbReference>
<keyword evidence="3" id="KW-0560">Oxidoreductase</keyword>
<keyword evidence="1" id="KW-0285">Flavoprotein</keyword>
<evidence type="ECO:0000313" key="6">
    <source>
        <dbReference type="EMBL" id="KAL1848901.1"/>
    </source>
</evidence>
<keyword evidence="4" id="KW-0472">Membrane</keyword>
<dbReference type="Pfam" id="PF21274">
    <property type="entry name" value="Rng_hyd_C"/>
    <property type="match status" value="1"/>
</dbReference>
<dbReference type="Gene3D" id="3.50.50.60">
    <property type="entry name" value="FAD/NAD(P)-binding domain"/>
    <property type="match status" value="1"/>
</dbReference>
<gene>
    <name evidence="6" type="ORF">Daus18300_013460</name>
</gene>
<evidence type="ECO:0000256" key="1">
    <source>
        <dbReference type="ARBA" id="ARBA00022630"/>
    </source>
</evidence>
<name>A0ABR3VYZ6_9PEZI</name>
<dbReference type="InterPro" id="IPR002938">
    <property type="entry name" value="FAD-bd"/>
</dbReference>
<feature type="domain" description="FAD-binding" evidence="5">
    <location>
        <begin position="11"/>
        <end position="388"/>
    </location>
</feature>
<dbReference type="PANTHER" id="PTHR43004">
    <property type="entry name" value="TRK SYSTEM POTASSIUM UPTAKE PROTEIN"/>
    <property type="match status" value="1"/>
</dbReference>
<dbReference type="InterPro" id="IPR050641">
    <property type="entry name" value="RIFMO-like"/>
</dbReference>
<dbReference type="Pfam" id="PF01494">
    <property type="entry name" value="FAD_binding_3"/>
    <property type="match status" value="1"/>
</dbReference>
<evidence type="ECO:0000256" key="4">
    <source>
        <dbReference type="SAM" id="Phobius"/>
    </source>
</evidence>
<protein>
    <recommendedName>
        <fullName evidence="5">FAD-binding domain-containing protein</fullName>
    </recommendedName>
</protein>
<evidence type="ECO:0000256" key="3">
    <source>
        <dbReference type="ARBA" id="ARBA00023002"/>
    </source>
</evidence>
<comment type="caution">
    <text evidence="6">The sequence shown here is derived from an EMBL/GenBank/DDBJ whole genome shotgun (WGS) entry which is preliminary data.</text>
</comment>
<dbReference type="Gene3D" id="3.40.30.120">
    <property type="match status" value="1"/>
</dbReference>
<dbReference type="Proteomes" id="UP001583177">
    <property type="component" value="Unassembled WGS sequence"/>
</dbReference>
<feature type="transmembrane region" description="Helical" evidence="4">
    <location>
        <begin position="12"/>
        <end position="30"/>
    </location>
</feature>
<keyword evidence="4" id="KW-0812">Transmembrane</keyword>
<keyword evidence="7" id="KW-1185">Reference proteome</keyword>
<dbReference type="EMBL" id="JAWRVE010000210">
    <property type="protein sequence ID" value="KAL1848901.1"/>
    <property type="molecule type" value="Genomic_DNA"/>
</dbReference>
<evidence type="ECO:0000259" key="5">
    <source>
        <dbReference type="Pfam" id="PF01494"/>
    </source>
</evidence>